<dbReference type="EnsemblFungi" id="PTTG_00979-t43_1">
    <property type="protein sequence ID" value="PTTG_00979-t43_1-p1"/>
    <property type="gene ID" value="PTTG_00979"/>
</dbReference>
<dbReference type="EMBL" id="ADAS02000019">
    <property type="protein sequence ID" value="OAV96530.1"/>
    <property type="molecule type" value="Genomic_DNA"/>
</dbReference>
<reference evidence="3" key="4">
    <citation type="submission" date="2025-05" db="UniProtKB">
        <authorList>
            <consortium name="EnsemblFungi"/>
        </authorList>
    </citation>
    <scope>IDENTIFICATION</scope>
    <source>
        <strain evidence="3">isolate 1-1 / race 1 (BBBD)</strain>
    </source>
</reference>
<gene>
    <name evidence="2" type="ORF">PTTG_00979</name>
</gene>
<reference evidence="3 4" key="3">
    <citation type="journal article" date="2017" name="G3 (Bethesda)">
        <title>Comparative analysis highlights variable genome content of wheat rusts and divergence of the mating loci.</title>
        <authorList>
            <person name="Cuomo C.A."/>
            <person name="Bakkeren G."/>
            <person name="Khalil H.B."/>
            <person name="Panwar V."/>
            <person name="Joly D."/>
            <person name="Linning R."/>
            <person name="Sakthikumar S."/>
            <person name="Song X."/>
            <person name="Adiconis X."/>
            <person name="Fan L."/>
            <person name="Goldberg J.M."/>
            <person name="Levin J.Z."/>
            <person name="Young S."/>
            <person name="Zeng Q."/>
            <person name="Anikster Y."/>
            <person name="Bruce M."/>
            <person name="Wang M."/>
            <person name="Yin C."/>
            <person name="McCallum B."/>
            <person name="Szabo L.J."/>
            <person name="Hulbert S."/>
            <person name="Chen X."/>
            <person name="Fellers J.P."/>
        </authorList>
    </citation>
    <scope>NUCLEOTIDE SEQUENCE</scope>
    <source>
        <strain evidence="3">isolate 1-1 / race 1 (BBBD)</strain>
        <strain evidence="4">Isolate 1-1 / race 1 (BBBD)</strain>
    </source>
</reference>
<evidence type="ECO:0000313" key="4">
    <source>
        <dbReference type="Proteomes" id="UP000005240"/>
    </source>
</evidence>
<dbReference type="OMA" id="FEDIMTI"/>
<dbReference type="Proteomes" id="UP000005240">
    <property type="component" value="Unassembled WGS sequence"/>
</dbReference>
<evidence type="ECO:0000313" key="2">
    <source>
        <dbReference type="EMBL" id="OAV96530.1"/>
    </source>
</evidence>
<dbReference type="PANTHER" id="PTHR33069">
    <property type="entry name" value="CHROMOSOME 7, WHOLE GENOME SHOTGUN SEQUENCE-RELATED"/>
    <property type="match status" value="1"/>
</dbReference>
<dbReference type="STRING" id="630390.A0A0C4EJQ8"/>
<evidence type="ECO:0000313" key="3">
    <source>
        <dbReference type="EnsemblFungi" id="PTTG_00979-t43_1-p1"/>
    </source>
</evidence>
<dbReference type="VEuPathDB" id="FungiDB:PTTG_00979"/>
<sequence>MANSQERAMSGLIESFSSLGNEGSSDQIKYHEVVVANEIGRISDAYYTLSDNIVNRPDPLVLFNQVEIRTELIDQLKSKHFPSLKRQVTALSNALISRSNPKTTPISQLKLALKALSKLDVTLGKIKFAVACINPGLDPQEVRHDQDFKKAKQATCSRLGLIANVVTGNICDFLRNCHRFMVGSGLAVAVEDAQRRREMLAMAHISSVSIDRALEFMNMSELNFIRDGWQSHIDSMDDCLQKFITFCNRPAPQSKHRTRSRPVNEDRNTRSNIAPLRGQPRTITSVIALIKITRMLLAKLQHMSADKENFSMVTNLTSRELDIFTQMATMLAESIEKLVEALCGDIDGDQFEDIMTIHDSISQLQTFPKTIFFMADHIFLPVVHQADQPSHKMYYKAWFYQWNRLHQLAAQNFLDAFRFNPT</sequence>
<keyword evidence="4" id="KW-1185">Reference proteome</keyword>
<organism evidence="2">
    <name type="scientific">Puccinia triticina (isolate 1-1 / race 1 (BBBD))</name>
    <name type="common">Brown leaf rust fungus</name>
    <dbReference type="NCBI Taxonomy" id="630390"/>
    <lineage>
        <taxon>Eukaryota</taxon>
        <taxon>Fungi</taxon>
        <taxon>Dikarya</taxon>
        <taxon>Basidiomycota</taxon>
        <taxon>Pucciniomycotina</taxon>
        <taxon>Pucciniomycetes</taxon>
        <taxon>Pucciniales</taxon>
        <taxon>Pucciniaceae</taxon>
        <taxon>Puccinia</taxon>
    </lineage>
</organism>
<feature type="region of interest" description="Disordered" evidence="1">
    <location>
        <begin position="251"/>
        <end position="275"/>
    </location>
</feature>
<accession>A0A0C4EJQ8</accession>
<reference evidence="2" key="2">
    <citation type="submission" date="2016-05" db="EMBL/GenBank/DDBJ databases">
        <title>Comparative analysis highlights variable genome content of wheat rusts and divergence of the mating loci.</title>
        <authorList>
            <person name="Cuomo C.A."/>
            <person name="Bakkeren G."/>
            <person name="Szabo L."/>
            <person name="Khalil H."/>
            <person name="Joly D."/>
            <person name="Goldberg J."/>
            <person name="Young S."/>
            <person name="Zeng Q."/>
            <person name="Fellers J."/>
        </authorList>
    </citation>
    <scope>NUCLEOTIDE SEQUENCE [LARGE SCALE GENOMIC DNA]</scope>
    <source>
        <strain evidence="2">1-1 BBBD Race 1</strain>
    </source>
</reference>
<dbReference type="OrthoDB" id="2500854at2759"/>
<protein>
    <submittedName>
        <fullName evidence="2 3">Uncharacterized protein</fullName>
    </submittedName>
</protein>
<reference evidence="2" key="1">
    <citation type="submission" date="2009-11" db="EMBL/GenBank/DDBJ databases">
        <authorList>
            <consortium name="The Broad Institute Genome Sequencing Platform"/>
            <person name="Ward D."/>
            <person name="Feldgarden M."/>
            <person name="Earl A."/>
            <person name="Young S.K."/>
            <person name="Zeng Q."/>
            <person name="Koehrsen M."/>
            <person name="Alvarado L."/>
            <person name="Berlin A."/>
            <person name="Bochicchio J."/>
            <person name="Borenstein D."/>
            <person name="Chapman S.B."/>
            <person name="Chen Z."/>
            <person name="Engels R."/>
            <person name="Freedman E."/>
            <person name="Gellesch M."/>
            <person name="Goldberg J."/>
            <person name="Griggs A."/>
            <person name="Gujja S."/>
            <person name="Heilman E."/>
            <person name="Heiman D."/>
            <person name="Hepburn T."/>
            <person name="Howarth C."/>
            <person name="Jen D."/>
            <person name="Larson L."/>
            <person name="Lewis B."/>
            <person name="Mehta T."/>
            <person name="Park D."/>
            <person name="Pearson M."/>
            <person name="Roberts A."/>
            <person name="Saif S."/>
            <person name="Shea T."/>
            <person name="Shenoy N."/>
            <person name="Sisk P."/>
            <person name="Stolte C."/>
            <person name="Sykes S."/>
            <person name="Thomson T."/>
            <person name="Walk T."/>
            <person name="White J."/>
            <person name="Yandava C."/>
            <person name="Izard J."/>
            <person name="Baranova O.V."/>
            <person name="Blanton J.M."/>
            <person name="Tanner A.C."/>
            <person name="Dewhirst F.E."/>
            <person name="Haas B."/>
            <person name="Nusbaum C."/>
            <person name="Birren B."/>
        </authorList>
    </citation>
    <scope>NUCLEOTIDE SEQUENCE [LARGE SCALE GENOMIC DNA]</scope>
    <source>
        <strain evidence="2">1-1 BBBD Race 1</strain>
    </source>
</reference>
<dbReference type="PANTHER" id="PTHR33069:SF3">
    <property type="entry name" value="DYNEIN HEAVY CHAIN TAIL DOMAIN-CONTAINING PROTEIN"/>
    <property type="match status" value="1"/>
</dbReference>
<name>A0A0C4EJQ8_PUCT1</name>
<evidence type="ECO:0000256" key="1">
    <source>
        <dbReference type="SAM" id="MobiDB-lite"/>
    </source>
</evidence>
<dbReference type="AlphaFoldDB" id="A0A0C4EJQ8"/>
<proteinExistence type="predicted"/>